<proteinExistence type="predicted"/>
<protein>
    <submittedName>
        <fullName evidence="3">Phage major capsid protein</fullName>
    </submittedName>
</protein>
<dbReference type="InterPro" id="IPR054612">
    <property type="entry name" value="Phage_capsid-like_C"/>
</dbReference>
<comment type="subcellular location">
    <subcellularLocation>
        <location evidence="1">Virion</location>
    </subcellularLocation>
</comment>
<dbReference type="Gene3D" id="3.30.2400.10">
    <property type="entry name" value="Major capsid protein gp5"/>
    <property type="match status" value="1"/>
</dbReference>
<evidence type="ECO:0000259" key="2">
    <source>
        <dbReference type="Pfam" id="PF05065"/>
    </source>
</evidence>
<dbReference type="Pfam" id="PF05065">
    <property type="entry name" value="Phage_capsid"/>
    <property type="match status" value="1"/>
</dbReference>
<dbReference type="Proteomes" id="UP001161580">
    <property type="component" value="Unassembled WGS sequence"/>
</dbReference>
<dbReference type="SUPFAM" id="SSF56563">
    <property type="entry name" value="Major capsid protein gp5"/>
    <property type="match status" value="1"/>
</dbReference>
<keyword evidence="4" id="KW-1185">Reference proteome</keyword>
<dbReference type="Gene3D" id="3.30.2320.10">
    <property type="entry name" value="hypothetical protein PF0899 domain"/>
    <property type="match status" value="1"/>
</dbReference>
<accession>A0AAE3U2E1</accession>
<name>A0AAE3U2E1_9HYPH</name>
<reference evidence="3" key="1">
    <citation type="submission" date="2022-03" db="EMBL/GenBank/DDBJ databases">
        <title>Fererhizobium litorale gen. nov., sp. nov., isolated from sandy sediments of the Sea of Japan seashore.</title>
        <authorList>
            <person name="Romanenko L."/>
            <person name="Kurilenko V."/>
            <person name="Otstavnykh N."/>
            <person name="Svetashev V."/>
            <person name="Tekutyeva L."/>
            <person name="Isaeva M."/>
            <person name="Mikhailov V."/>
        </authorList>
    </citation>
    <scope>NUCLEOTIDE SEQUENCE</scope>
    <source>
        <strain evidence="3">KMM 9576</strain>
    </source>
</reference>
<comment type="caution">
    <text evidence="3">The sequence shown here is derived from an EMBL/GenBank/DDBJ whole genome shotgun (WGS) entry which is preliminary data.</text>
</comment>
<evidence type="ECO:0000256" key="1">
    <source>
        <dbReference type="ARBA" id="ARBA00004328"/>
    </source>
</evidence>
<dbReference type="RefSeq" id="WP_311794458.1">
    <property type="nucleotide sequence ID" value="NZ_JALDYZ010000008.1"/>
</dbReference>
<sequence length="400" mass="42540">MAELAEKIGELAGSLASIKEQVGNLGSDFTAKLAATGEVSAELTSKVDKALVELGEATTRLGELEKRAAREIEGGSPIARGIGDHIVENASFEHGRLSLNERGRFRVGMERADITSANTTVGAGRSAGTSLVPGARVPGIVTPPNRQFTIRDLIAPGRTTSSSVEYVKETGFTNSAAPVAEGTTKPKSDLTFNLLSTQVRTIAHIFKASRQILDDAPALASYINARGTYGLKFVEENQLLNGDGTGQNLNGVLPQATAFAPAFAPAEETAIDRLRLAILQVILAEYPASGFVLHPTDWAKIELTKDLGGNYIVGNAMSPMGPTLWGLPVVQTQAISAGEFLTGAFNLGAQIFDRLDVEVLLSSENVDDFEKNMFTIRIEERLALAVYRPEAFVTGDVNPA</sequence>
<dbReference type="AlphaFoldDB" id="A0AAE3U2E1"/>
<feature type="domain" description="Phage capsid-like C-terminal" evidence="2">
    <location>
        <begin position="129"/>
        <end position="396"/>
    </location>
</feature>
<dbReference type="InterPro" id="IPR024455">
    <property type="entry name" value="Phage_capsid"/>
</dbReference>
<gene>
    <name evidence="3" type="ORF">MRS75_15035</name>
</gene>
<dbReference type="EMBL" id="JALDYZ010000008">
    <property type="protein sequence ID" value="MDI7923396.1"/>
    <property type="molecule type" value="Genomic_DNA"/>
</dbReference>
<dbReference type="NCBIfam" id="TIGR01554">
    <property type="entry name" value="major_cap_HK97"/>
    <property type="match status" value="1"/>
</dbReference>
<organism evidence="3 4">
    <name type="scientific">Ferirhizobium litorale</name>
    <dbReference type="NCBI Taxonomy" id="2927786"/>
    <lineage>
        <taxon>Bacteria</taxon>
        <taxon>Pseudomonadati</taxon>
        <taxon>Pseudomonadota</taxon>
        <taxon>Alphaproteobacteria</taxon>
        <taxon>Hyphomicrobiales</taxon>
        <taxon>Rhizobiaceae</taxon>
        <taxon>Ferirhizobium</taxon>
    </lineage>
</organism>
<evidence type="ECO:0000313" key="3">
    <source>
        <dbReference type="EMBL" id="MDI7923396.1"/>
    </source>
</evidence>
<evidence type="ECO:0000313" key="4">
    <source>
        <dbReference type="Proteomes" id="UP001161580"/>
    </source>
</evidence>